<gene>
    <name evidence="1" type="ORF">B0T23DRAFT_435871</name>
</gene>
<keyword evidence="2" id="KW-1185">Reference proteome</keyword>
<dbReference type="RefSeq" id="XP_062698014.1">
    <property type="nucleotide sequence ID" value="XM_062840549.1"/>
</dbReference>
<name>A0AAJ0MW43_9PEZI</name>
<accession>A0AAJ0MW43</accession>
<comment type="caution">
    <text evidence="1">The sequence shown here is derived from an EMBL/GenBank/DDBJ whole genome shotgun (WGS) entry which is preliminary data.</text>
</comment>
<dbReference type="GeneID" id="87878171"/>
<dbReference type="AlphaFoldDB" id="A0AAJ0MW43"/>
<organism evidence="1 2">
    <name type="scientific">Neurospora hispaniola</name>
    <dbReference type="NCBI Taxonomy" id="588809"/>
    <lineage>
        <taxon>Eukaryota</taxon>
        <taxon>Fungi</taxon>
        <taxon>Dikarya</taxon>
        <taxon>Ascomycota</taxon>
        <taxon>Pezizomycotina</taxon>
        <taxon>Sordariomycetes</taxon>
        <taxon>Sordariomycetidae</taxon>
        <taxon>Sordariales</taxon>
        <taxon>Sordariaceae</taxon>
        <taxon>Neurospora</taxon>
    </lineage>
</organism>
<evidence type="ECO:0000313" key="2">
    <source>
        <dbReference type="Proteomes" id="UP001285908"/>
    </source>
</evidence>
<reference evidence="1 2" key="1">
    <citation type="journal article" date="2023" name="Mol. Phylogenet. Evol.">
        <title>Genome-scale phylogeny and comparative genomics of the fungal order Sordariales.</title>
        <authorList>
            <person name="Hensen N."/>
            <person name="Bonometti L."/>
            <person name="Westerberg I."/>
            <person name="Brannstrom I.O."/>
            <person name="Guillou S."/>
            <person name="Cros-Aarteil S."/>
            <person name="Calhoun S."/>
            <person name="Haridas S."/>
            <person name="Kuo A."/>
            <person name="Mondo S."/>
            <person name="Pangilinan J."/>
            <person name="Riley R."/>
            <person name="LaButti K."/>
            <person name="Andreopoulos B."/>
            <person name="Lipzen A."/>
            <person name="Chen C."/>
            <person name="Yan M."/>
            <person name="Daum C."/>
            <person name="Ng V."/>
            <person name="Clum A."/>
            <person name="Steindorff A."/>
            <person name="Ohm R.A."/>
            <person name="Martin F."/>
            <person name="Silar P."/>
            <person name="Natvig D.O."/>
            <person name="Lalanne C."/>
            <person name="Gautier V."/>
            <person name="Ament-Velasquez S.L."/>
            <person name="Kruys A."/>
            <person name="Hutchinson M.I."/>
            <person name="Powell A.J."/>
            <person name="Barry K."/>
            <person name="Miller A.N."/>
            <person name="Grigoriev I.V."/>
            <person name="Debuchy R."/>
            <person name="Gladieux P."/>
            <person name="Hiltunen Thoren M."/>
            <person name="Johannesson H."/>
        </authorList>
    </citation>
    <scope>NUCLEOTIDE SEQUENCE [LARGE SCALE GENOMIC DNA]</scope>
    <source>
        <strain evidence="1 2">FGSC 10403</strain>
    </source>
</reference>
<dbReference type="Proteomes" id="UP001285908">
    <property type="component" value="Unassembled WGS sequence"/>
</dbReference>
<proteinExistence type="predicted"/>
<protein>
    <submittedName>
        <fullName evidence="1">Uncharacterized protein</fullName>
    </submittedName>
</protein>
<dbReference type="EMBL" id="JAULSX010000001">
    <property type="protein sequence ID" value="KAK3500381.1"/>
    <property type="molecule type" value="Genomic_DNA"/>
</dbReference>
<evidence type="ECO:0000313" key="1">
    <source>
        <dbReference type="EMBL" id="KAK3500381.1"/>
    </source>
</evidence>
<sequence length="235" mass="25626">MFGLVLDCHVEAEAGAIHDSESIESSNSGHLEGIGEIEYRTGEVEEDVVFVNVSRNMNVSAGAVVAGLSIAYRYQRQSNAACLAARQPAVWPHYGLPVALSSRQFWNSKFPIDDACDLCKKQQQQQNTNAYTSVNITFNDPSDGPAGIANSSNRHQPWNLLYRENVSVTSLFSCSCHRPLQGGDCSGQVSQIARCGVFEHPTSPPQHEPSPPFWQAHYTLFTCPAIAGRTRGTNG</sequence>